<feature type="coiled-coil region" evidence="1">
    <location>
        <begin position="56"/>
        <end position="83"/>
    </location>
</feature>
<proteinExistence type="predicted"/>
<dbReference type="KEGG" id="dpx:DAPPUDRAFT_313724"/>
<evidence type="ECO:0000256" key="2">
    <source>
        <dbReference type="SAM" id="MobiDB-lite"/>
    </source>
</evidence>
<dbReference type="EMBL" id="GL732531">
    <property type="protein sequence ID" value="EFX85856.1"/>
    <property type="molecule type" value="Genomic_DNA"/>
</dbReference>
<accession>E9G3Z2</accession>
<evidence type="ECO:0000313" key="4">
    <source>
        <dbReference type="Proteomes" id="UP000000305"/>
    </source>
</evidence>
<dbReference type="HOGENOM" id="CLU_1195919_0_0_1"/>
<dbReference type="InParanoid" id="E9G3Z2"/>
<protein>
    <submittedName>
        <fullName evidence="3">Uncharacterized protein</fullName>
    </submittedName>
</protein>
<feature type="compositionally biased region" description="Acidic residues" evidence="2">
    <location>
        <begin position="212"/>
        <end position="223"/>
    </location>
</feature>
<keyword evidence="4" id="KW-1185">Reference proteome</keyword>
<feature type="region of interest" description="Disordered" evidence="2">
    <location>
        <begin position="203"/>
        <end position="232"/>
    </location>
</feature>
<evidence type="ECO:0000256" key="1">
    <source>
        <dbReference type="SAM" id="Coils"/>
    </source>
</evidence>
<evidence type="ECO:0000313" key="3">
    <source>
        <dbReference type="EMBL" id="EFX85856.1"/>
    </source>
</evidence>
<sequence length="232" mass="26151">MRPLSASITQHQVDLSEECLSIKIEQFEPMQSGVMGCDDPEHAEAQQIILEMHQVLADRDAELQRLTEEKRFYQMELIHWERNLALQRVGLPLALVPDRLSNESELNPWRGFSAPPVTKPRLPDNYRYPSAAAYGGSRAASYELFSPSATSLSPENQCGRHQLFAAEQQPLPPSTLMTTDDWMSGAAGLLDVASDVRPMRWPPQEGSHFFYSDEEEEDDDDDSNNNGFTTPL</sequence>
<reference evidence="3 4" key="1">
    <citation type="journal article" date="2011" name="Science">
        <title>The ecoresponsive genome of Daphnia pulex.</title>
        <authorList>
            <person name="Colbourne J.K."/>
            <person name="Pfrender M.E."/>
            <person name="Gilbert D."/>
            <person name="Thomas W.K."/>
            <person name="Tucker A."/>
            <person name="Oakley T.H."/>
            <person name="Tokishita S."/>
            <person name="Aerts A."/>
            <person name="Arnold G.J."/>
            <person name="Basu M.K."/>
            <person name="Bauer D.J."/>
            <person name="Caceres C.E."/>
            <person name="Carmel L."/>
            <person name="Casola C."/>
            <person name="Choi J.H."/>
            <person name="Detter J.C."/>
            <person name="Dong Q."/>
            <person name="Dusheyko S."/>
            <person name="Eads B.D."/>
            <person name="Frohlich T."/>
            <person name="Geiler-Samerotte K.A."/>
            <person name="Gerlach D."/>
            <person name="Hatcher P."/>
            <person name="Jogdeo S."/>
            <person name="Krijgsveld J."/>
            <person name="Kriventseva E.V."/>
            <person name="Kultz D."/>
            <person name="Laforsch C."/>
            <person name="Lindquist E."/>
            <person name="Lopez J."/>
            <person name="Manak J.R."/>
            <person name="Muller J."/>
            <person name="Pangilinan J."/>
            <person name="Patwardhan R.P."/>
            <person name="Pitluck S."/>
            <person name="Pritham E.J."/>
            <person name="Rechtsteiner A."/>
            <person name="Rho M."/>
            <person name="Rogozin I.B."/>
            <person name="Sakarya O."/>
            <person name="Salamov A."/>
            <person name="Schaack S."/>
            <person name="Shapiro H."/>
            <person name="Shiga Y."/>
            <person name="Skalitzky C."/>
            <person name="Smith Z."/>
            <person name="Souvorov A."/>
            <person name="Sung W."/>
            <person name="Tang Z."/>
            <person name="Tsuchiya D."/>
            <person name="Tu H."/>
            <person name="Vos H."/>
            <person name="Wang M."/>
            <person name="Wolf Y.I."/>
            <person name="Yamagata H."/>
            <person name="Yamada T."/>
            <person name="Ye Y."/>
            <person name="Shaw J.R."/>
            <person name="Andrews J."/>
            <person name="Crease T.J."/>
            <person name="Tang H."/>
            <person name="Lucas S.M."/>
            <person name="Robertson H.M."/>
            <person name="Bork P."/>
            <person name="Koonin E.V."/>
            <person name="Zdobnov E.M."/>
            <person name="Grigoriev I.V."/>
            <person name="Lynch M."/>
            <person name="Boore J.L."/>
        </authorList>
    </citation>
    <scope>NUCLEOTIDE SEQUENCE [LARGE SCALE GENOMIC DNA]</scope>
</reference>
<dbReference type="Proteomes" id="UP000000305">
    <property type="component" value="Unassembled WGS sequence"/>
</dbReference>
<gene>
    <name evidence="3" type="ORF">DAPPUDRAFT_313724</name>
</gene>
<keyword evidence="1" id="KW-0175">Coiled coil</keyword>
<dbReference type="AlphaFoldDB" id="E9G3Z2"/>
<organism evidence="3 4">
    <name type="scientific">Daphnia pulex</name>
    <name type="common">Water flea</name>
    <dbReference type="NCBI Taxonomy" id="6669"/>
    <lineage>
        <taxon>Eukaryota</taxon>
        <taxon>Metazoa</taxon>
        <taxon>Ecdysozoa</taxon>
        <taxon>Arthropoda</taxon>
        <taxon>Crustacea</taxon>
        <taxon>Branchiopoda</taxon>
        <taxon>Diplostraca</taxon>
        <taxon>Cladocera</taxon>
        <taxon>Anomopoda</taxon>
        <taxon>Daphniidae</taxon>
        <taxon>Daphnia</taxon>
    </lineage>
</organism>
<name>E9G3Z2_DAPPU</name>
<dbReference type="OrthoDB" id="6363515at2759"/>